<keyword evidence="2" id="KW-1185">Reference proteome</keyword>
<dbReference type="InParanoid" id="T0QUT8"/>
<dbReference type="OrthoDB" id="75277at2759"/>
<dbReference type="VEuPathDB" id="FungiDB:SDRG_04829"/>
<reference evidence="1 2" key="1">
    <citation type="submission" date="2012-04" db="EMBL/GenBank/DDBJ databases">
        <title>The Genome Sequence of Saprolegnia declina VS20.</title>
        <authorList>
            <consortium name="The Broad Institute Genome Sequencing Platform"/>
            <person name="Russ C."/>
            <person name="Nusbaum C."/>
            <person name="Tyler B."/>
            <person name="van West P."/>
            <person name="Dieguez-Uribeondo J."/>
            <person name="de Bruijn I."/>
            <person name="Tripathy S."/>
            <person name="Jiang R."/>
            <person name="Young S.K."/>
            <person name="Zeng Q."/>
            <person name="Gargeya S."/>
            <person name="Fitzgerald M."/>
            <person name="Haas B."/>
            <person name="Abouelleil A."/>
            <person name="Alvarado L."/>
            <person name="Arachchi H.M."/>
            <person name="Berlin A."/>
            <person name="Chapman S.B."/>
            <person name="Goldberg J."/>
            <person name="Griggs A."/>
            <person name="Gujja S."/>
            <person name="Hansen M."/>
            <person name="Howarth C."/>
            <person name="Imamovic A."/>
            <person name="Larimer J."/>
            <person name="McCowen C."/>
            <person name="Montmayeur A."/>
            <person name="Murphy C."/>
            <person name="Neiman D."/>
            <person name="Pearson M."/>
            <person name="Priest M."/>
            <person name="Roberts A."/>
            <person name="Saif S."/>
            <person name="Shea T."/>
            <person name="Sisk P."/>
            <person name="Sykes S."/>
            <person name="Wortman J."/>
            <person name="Nusbaum C."/>
            <person name="Birren B."/>
        </authorList>
    </citation>
    <scope>NUCLEOTIDE SEQUENCE [LARGE SCALE GENOMIC DNA]</scope>
    <source>
        <strain evidence="1 2">VS20</strain>
    </source>
</reference>
<name>T0QUT8_SAPDV</name>
<evidence type="ECO:0000313" key="2">
    <source>
        <dbReference type="Proteomes" id="UP000030762"/>
    </source>
</evidence>
<protein>
    <submittedName>
        <fullName evidence="1">Uncharacterized protein</fullName>
    </submittedName>
</protein>
<proteinExistence type="predicted"/>
<evidence type="ECO:0000313" key="1">
    <source>
        <dbReference type="EMBL" id="EQC37805.1"/>
    </source>
</evidence>
<dbReference type="EMBL" id="JH767143">
    <property type="protein sequence ID" value="EQC37805.1"/>
    <property type="molecule type" value="Genomic_DNA"/>
</dbReference>
<dbReference type="GeneID" id="19945556"/>
<dbReference type="RefSeq" id="XP_008608738.1">
    <property type="nucleotide sequence ID" value="XM_008610516.1"/>
</dbReference>
<gene>
    <name evidence="1" type="ORF">SDRG_04829</name>
</gene>
<organism evidence="1 2">
    <name type="scientific">Saprolegnia diclina (strain VS20)</name>
    <dbReference type="NCBI Taxonomy" id="1156394"/>
    <lineage>
        <taxon>Eukaryota</taxon>
        <taxon>Sar</taxon>
        <taxon>Stramenopiles</taxon>
        <taxon>Oomycota</taxon>
        <taxon>Saprolegniomycetes</taxon>
        <taxon>Saprolegniales</taxon>
        <taxon>Saprolegniaceae</taxon>
        <taxon>Saprolegnia</taxon>
    </lineage>
</organism>
<accession>T0QUT8</accession>
<dbReference type="AlphaFoldDB" id="T0QUT8"/>
<dbReference type="Proteomes" id="UP000030762">
    <property type="component" value="Unassembled WGS sequence"/>
</dbReference>
<sequence length="231" mass="26042">MGITTAERQQYQLKGIEAWLVKLGHHEKAAPVADDTPFKAELSAIKTVLKQHKSQLSFLSKHVKAPVTPPRHYYTTGIIISGKRTPFTKYAAHKGQKKRLDTIYETDQLWKVRVDEEKATKTAAAPPARKRPSVAKQPFEVAQIKALLHARPSHVLPNCVLPPVAPPRRYKLRPVFVGGKQVPFTLKVSRRCALQRHPLHIVAEGPTRRQLQQRTTLAMAKERAIDPERAC</sequence>